<evidence type="ECO:0000313" key="1">
    <source>
        <dbReference type="EMBL" id="WAS98838.1"/>
    </source>
</evidence>
<dbReference type="Proteomes" id="UP001164459">
    <property type="component" value="Chromosome"/>
</dbReference>
<accession>A0ABY7HIB1</accession>
<keyword evidence="2" id="KW-1185">Reference proteome</keyword>
<sequence length="179" mass="18967">MKPGDLACRPALRGRNRDLELQARTSPSYPANWSSLQARTSPSYPANWSFFAVDEDRDGGMARAARHSSEPGSGELLLALVHCEIRDAWRRVQGGGVVEGHARVVPFAISAAAFDPAGGEVLRAGATERGHLAARTRGPTARELAGDIGDDQGELADELAAVLRADQPDVSNVRASALS</sequence>
<name>A0ABY7HIB1_9BACT</name>
<gene>
    <name evidence="1" type="ORF">O0S08_22130</name>
</gene>
<reference evidence="1" key="1">
    <citation type="submission" date="2022-11" db="EMBL/GenBank/DDBJ databases">
        <title>Minimal conservation of predation-associated metabolite biosynthetic gene clusters underscores biosynthetic potential of Myxococcota including descriptions for ten novel species: Archangium lansinium sp. nov., Myxococcus landrumus sp. nov., Nannocystis bai.</title>
        <authorList>
            <person name="Ahearne A."/>
            <person name="Stevens C."/>
            <person name="Dowd S."/>
        </authorList>
    </citation>
    <scope>NUCLEOTIDE SEQUENCE</scope>
    <source>
        <strain evidence="1">Fl3</strain>
    </source>
</reference>
<organism evidence="1 2">
    <name type="scientific">Nannocystis punicea</name>
    <dbReference type="NCBI Taxonomy" id="2995304"/>
    <lineage>
        <taxon>Bacteria</taxon>
        <taxon>Pseudomonadati</taxon>
        <taxon>Myxococcota</taxon>
        <taxon>Polyangia</taxon>
        <taxon>Nannocystales</taxon>
        <taxon>Nannocystaceae</taxon>
        <taxon>Nannocystis</taxon>
    </lineage>
</organism>
<dbReference type="EMBL" id="CP114040">
    <property type="protein sequence ID" value="WAS98838.1"/>
    <property type="molecule type" value="Genomic_DNA"/>
</dbReference>
<protein>
    <submittedName>
        <fullName evidence="1">Uncharacterized protein</fullName>
    </submittedName>
</protein>
<evidence type="ECO:0000313" key="2">
    <source>
        <dbReference type="Proteomes" id="UP001164459"/>
    </source>
</evidence>
<dbReference type="RefSeq" id="WP_269041195.1">
    <property type="nucleotide sequence ID" value="NZ_CP114040.1"/>
</dbReference>
<proteinExistence type="predicted"/>